<evidence type="ECO:0000256" key="9">
    <source>
        <dbReference type="SAM" id="MobiDB-lite"/>
    </source>
</evidence>
<proteinExistence type="inferred from homology"/>
<dbReference type="GO" id="GO:0005524">
    <property type="term" value="F:ATP binding"/>
    <property type="evidence" value="ECO:0007669"/>
    <property type="project" value="UniProtKB-UniRule"/>
</dbReference>
<evidence type="ECO:0000256" key="2">
    <source>
        <dbReference type="ARBA" id="ARBA00022701"/>
    </source>
</evidence>
<dbReference type="GO" id="GO:0007018">
    <property type="term" value="P:microtubule-based movement"/>
    <property type="evidence" value="ECO:0007669"/>
    <property type="project" value="InterPro"/>
</dbReference>
<reference evidence="11 12" key="1">
    <citation type="submission" date="2024-02" db="EMBL/GenBank/DDBJ databases">
        <title>High-quality chromosome-scale genome assembly of Pensacola bahiagrass (Paspalum notatum Flugge var. saurae).</title>
        <authorList>
            <person name="Vega J.M."/>
            <person name="Podio M."/>
            <person name="Orjuela J."/>
            <person name="Siena L.A."/>
            <person name="Pessino S.C."/>
            <person name="Combes M.C."/>
            <person name="Mariac C."/>
            <person name="Albertini E."/>
            <person name="Pupilli F."/>
            <person name="Ortiz J.P.A."/>
            <person name="Leblanc O."/>
        </authorList>
    </citation>
    <scope>NUCLEOTIDE SEQUENCE [LARGE SCALE GENOMIC DNA]</scope>
    <source>
        <strain evidence="11">R1</strain>
        <tissue evidence="11">Leaf</tissue>
    </source>
</reference>
<feature type="region of interest" description="Disordered" evidence="9">
    <location>
        <begin position="734"/>
        <end position="754"/>
    </location>
</feature>
<dbReference type="Proteomes" id="UP001341281">
    <property type="component" value="Chromosome 07"/>
</dbReference>
<name>A0AAQ3U7N6_PASNO</name>
<keyword evidence="4 7" id="KW-0067">ATP-binding</keyword>
<dbReference type="AlphaFoldDB" id="A0AAQ3U7N6"/>
<keyword evidence="3 7" id="KW-0547">Nucleotide-binding</keyword>
<evidence type="ECO:0000256" key="1">
    <source>
        <dbReference type="ARBA" id="ARBA00007310"/>
    </source>
</evidence>
<keyword evidence="6 7" id="KW-0505">Motor protein</keyword>
<feature type="coiled-coil region" evidence="8">
    <location>
        <begin position="440"/>
        <end position="474"/>
    </location>
</feature>
<protein>
    <recommendedName>
        <fullName evidence="10">Kinesin motor domain-containing protein</fullName>
    </recommendedName>
</protein>
<comment type="similarity">
    <text evidence="1">Belongs to the TRAFAC class myosin-kinesin ATPase superfamily. Kinesin family. KIN-7 subfamily.</text>
</comment>
<evidence type="ECO:0000256" key="6">
    <source>
        <dbReference type="ARBA" id="ARBA00023175"/>
    </source>
</evidence>
<dbReference type="InterPro" id="IPR027640">
    <property type="entry name" value="Kinesin-like_fam"/>
</dbReference>
<feature type="coiled-coil region" evidence="8">
    <location>
        <begin position="919"/>
        <end position="953"/>
    </location>
</feature>
<gene>
    <name evidence="11" type="ORF">U9M48_032610</name>
</gene>
<sequence>MSSLRSTRSNISPFRSRRSAPTASAAAPPPPARTSSGGRPSTPSSTASARPATPSSSGGRPATPSAAFARPTTPSSSSARPATPSSIASARPTTPSSISSRATARAPAPLVDAANAKENIMVTVRFRPLSPREMNKGDEVAWYADGDNMVRNEYNPSIAYAFDKVFGPATTTRHVYDVTAQHVVSGAMQGINGTVFAYGVTSSGKTHTMHGEQKSPGIIPLAVKDVFSIIQDTPGREFLLRVSYLEIYNEVINDLLDPTGQNLRIREDAQGTYVEGVKEEVVLSPAHALSLIATGEEHRHVGSNNFNLVSSRSHTIFTLTVESSPSGENEAEEEVRLSQLNLIDLAGSESSKTETTGLRRKEGSYINKSLLTLGTVIAKLTDGKATHIPYRDSKLTRLLQSSLSGHGRISLICTVTPASSNSEETHNTLKFAHRSKHVEIKASQNKIIDEKSLIKKYQKEISCLKEELQQLRRGIMGNGCILPTDQEDLVNLKLQLEAGQVKLQSRLEQEEEAKAALMGRIQRLTKLILVSTKSSISSNVSGKTNLRRRHSFGEDERRRLLSSSPLHLHDVDSIGARLSCMVFSGCLSSSPTSSTAVALQWRCRGPSSCASWLSRRDNSRTSMRRHDYLYAFIQHNLVASVAVSSSPSSSTPTTVGCIGTLFLAVLLRTATLVYLPDRKREYFVEDDNVSLDSELSLEGKLDLNNPDEPARFDRRNRKRGMLGWFKLKKSDQLSGLSSSVDGDSTASGSPSCSKLSQNKKLLLDLKDGRRKSMTRKGDDPILSDSFLERTQAGDLFSAASRARHPLPSGTTIVDQIDLLQEQVKMLAGEVALCTSSLKRLTEQAANNPDDLQIQEQIEKLKDEITEKKSHIHVLEQRMVQSLETTEDPAIKTELSQTFSKLSTQLSEMTFELEIMSADNRILQDQLQAKVTENAELQETVARLRQEISNLLKAAKSEDSFASVQSSEPSTASTDDRDQANEIPNHANMPARTPDEDETGLIHQVLKQASDIESLKQENQRLAEEKDGLEIQSQKLAEESSYAKELASAAAVELKNLAEEVTRLSYENAKLNADLAAAKELTASISRSNNHSDTKRHDHDSGILVEELQNELVASCQREAVLEDTLSQKDRRETELLKIIDDAKCREHELENELASMWAHVSKIKKESSQEDVFDFKAKQNGFHSSKSEMQASDNGSWDGLSTFEDARAAYNFERRRCKELEGIVSRLKGEDLRGLDAKVLEELQNFHVQALSRICQEKALSNNTRTVLCASAQA</sequence>
<feature type="compositionally biased region" description="Low complexity" evidence="9">
    <location>
        <begin position="734"/>
        <end position="744"/>
    </location>
</feature>
<dbReference type="PRINTS" id="PR00380">
    <property type="entry name" value="KINESINHEAVY"/>
</dbReference>
<feature type="domain" description="Kinesin motor" evidence="10">
    <location>
        <begin position="119"/>
        <end position="438"/>
    </location>
</feature>
<accession>A0AAQ3U7N6</accession>
<dbReference type="Pfam" id="PF00225">
    <property type="entry name" value="Kinesin"/>
    <property type="match status" value="1"/>
</dbReference>
<dbReference type="Gene3D" id="3.40.850.10">
    <property type="entry name" value="Kinesin motor domain"/>
    <property type="match status" value="1"/>
</dbReference>
<feature type="coiled-coil region" evidence="8">
    <location>
        <begin position="1004"/>
        <end position="1073"/>
    </location>
</feature>
<feature type="compositionally biased region" description="Polar residues" evidence="9">
    <location>
        <begin position="1"/>
        <end position="13"/>
    </location>
</feature>
<dbReference type="FunFam" id="3.40.850.10:FF:000014">
    <property type="entry name" value="Kinesin-like protein KIN-7G"/>
    <property type="match status" value="1"/>
</dbReference>
<dbReference type="GO" id="GO:0003777">
    <property type="term" value="F:microtubule motor activity"/>
    <property type="evidence" value="ECO:0007669"/>
    <property type="project" value="InterPro"/>
</dbReference>
<organism evidence="11 12">
    <name type="scientific">Paspalum notatum var. saurae</name>
    <dbReference type="NCBI Taxonomy" id="547442"/>
    <lineage>
        <taxon>Eukaryota</taxon>
        <taxon>Viridiplantae</taxon>
        <taxon>Streptophyta</taxon>
        <taxon>Embryophyta</taxon>
        <taxon>Tracheophyta</taxon>
        <taxon>Spermatophyta</taxon>
        <taxon>Magnoliopsida</taxon>
        <taxon>Liliopsida</taxon>
        <taxon>Poales</taxon>
        <taxon>Poaceae</taxon>
        <taxon>PACMAD clade</taxon>
        <taxon>Panicoideae</taxon>
        <taxon>Andropogonodae</taxon>
        <taxon>Paspaleae</taxon>
        <taxon>Paspalinae</taxon>
        <taxon>Paspalum</taxon>
    </lineage>
</organism>
<evidence type="ECO:0000313" key="12">
    <source>
        <dbReference type="Proteomes" id="UP001341281"/>
    </source>
</evidence>
<keyword evidence="2" id="KW-0493">Microtubule</keyword>
<dbReference type="PROSITE" id="PS00411">
    <property type="entry name" value="KINESIN_MOTOR_1"/>
    <property type="match status" value="1"/>
</dbReference>
<dbReference type="GO" id="GO:0008017">
    <property type="term" value="F:microtubule binding"/>
    <property type="evidence" value="ECO:0007669"/>
    <property type="project" value="InterPro"/>
</dbReference>
<feature type="region of interest" description="Disordered" evidence="9">
    <location>
        <begin position="956"/>
        <end position="995"/>
    </location>
</feature>
<dbReference type="InterPro" id="IPR001752">
    <property type="entry name" value="Kinesin_motor_dom"/>
</dbReference>
<evidence type="ECO:0000256" key="3">
    <source>
        <dbReference type="ARBA" id="ARBA00022741"/>
    </source>
</evidence>
<evidence type="ECO:0000256" key="4">
    <source>
        <dbReference type="ARBA" id="ARBA00022840"/>
    </source>
</evidence>
<feature type="region of interest" description="Disordered" evidence="9">
    <location>
        <begin position="1"/>
        <end position="110"/>
    </location>
</feature>
<dbReference type="GO" id="GO:0005874">
    <property type="term" value="C:microtubule"/>
    <property type="evidence" value="ECO:0007669"/>
    <property type="project" value="UniProtKB-KW"/>
</dbReference>
<evidence type="ECO:0000256" key="5">
    <source>
        <dbReference type="ARBA" id="ARBA00023054"/>
    </source>
</evidence>
<evidence type="ECO:0000313" key="11">
    <source>
        <dbReference type="EMBL" id="WVZ85719.1"/>
    </source>
</evidence>
<dbReference type="PANTHER" id="PTHR47968">
    <property type="entry name" value="CENTROMERE PROTEIN E"/>
    <property type="match status" value="1"/>
</dbReference>
<dbReference type="CDD" id="cd01374">
    <property type="entry name" value="KISc_CENP_E"/>
    <property type="match status" value="1"/>
</dbReference>
<evidence type="ECO:0000256" key="7">
    <source>
        <dbReference type="PROSITE-ProRule" id="PRU00283"/>
    </source>
</evidence>
<evidence type="ECO:0000259" key="10">
    <source>
        <dbReference type="PROSITE" id="PS50067"/>
    </source>
</evidence>
<dbReference type="InterPro" id="IPR019821">
    <property type="entry name" value="Kinesin_motor_CS"/>
</dbReference>
<feature type="compositionally biased region" description="Polar residues" evidence="9">
    <location>
        <begin position="959"/>
        <end position="972"/>
    </location>
</feature>
<dbReference type="InterPro" id="IPR027417">
    <property type="entry name" value="P-loop_NTPase"/>
</dbReference>
<keyword evidence="12" id="KW-1185">Reference proteome</keyword>
<feature type="compositionally biased region" description="Low complexity" evidence="9">
    <location>
        <begin position="33"/>
        <end position="97"/>
    </location>
</feature>
<keyword evidence="5 8" id="KW-0175">Coiled coil</keyword>
<feature type="binding site" evidence="7">
    <location>
        <begin position="199"/>
        <end position="206"/>
    </location>
    <ligand>
        <name>ATP</name>
        <dbReference type="ChEBI" id="CHEBI:30616"/>
    </ligand>
</feature>
<dbReference type="PANTHER" id="PTHR47968:SF33">
    <property type="entry name" value="KINESIN-LIKE PROTEIN KIN-7C, MITOCHONDRIAL ISOFORM X1"/>
    <property type="match status" value="1"/>
</dbReference>
<dbReference type="SUPFAM" id="SSF52540">
    <property type="entry name" value="P-loop containing nucleoside triphosphate hydrolases"/>
    <property type="match status" value="1"/>
</dbReference>
<dbReference type="SMART" id="SM00129">
    <property type="entry name" value="KISc"/>
    <property type="match status" value="1"/>
</dbReference>
<dbReference type="EMBL" id="CP144751">
    <property type="protein sequence ID" value="WVZ85719.1"/>
    <property type="molecule type" value="Genomic_DNA"/>
</dbReference>
<dbReference type="PROSITE" id="PS50067">
    <property type="entry name" value="KINESIN_MOTOR_2"/>
    <property type="match status" value="1"/>
</dbReference>
<evidence type="ECO:0000256" key="8">
    <source>
        <dbReference type="SAM" id="Coils"/>
    </source>
</evidence>
<dbReference type="InterPro" id="IPR036961">
    <property type="entry name" value="Kinesin_motor_dom_sf"/>
</dbReference>